<gene>
    <name evidence="1" type="ORF">SFRICE_037737</name>
</gene>
<evidence type="ECO:0000313" key="1">
    <source>
        <dbReference type="EMBL" id="SOQ55752.1"/>
    </source>
</evidence>
<sequence>MAACVEGRNQIILDGERREEGTTWKVKEGTTWKVKEGRPGTPFSPSLALGEARESVRVLLTKNHPVPTSTFRVGALVNPLGSPGLQICCPLWRSSELLEAVLSQLDISFSPSLRHYGKEK</sequence>
<protein>
    <submittedName>
        <fullName evidence="1">SFRICE_037737</fullName>
    </submittedName>
</protein>
<accession>A0A2H1WS09</accession>
<dbReference type="AlphaFoldDB" id="A0A2H1WS09"/>
<reference evidence="1" key="1">
    <citation type="submission" date="2016-07" db="EMBL/GenBank/DDBJ databases">
        <authorList>
            <person name="Bretaudeau A."/>
        </authorList>
    </citation>
    <scope>NUCLEOTIDE SEQUENCE</scope>
    <source>
        <strain evidence="1">Rice</strain>
        <tissue evidence="1">Whole body</tissue>
    </source>
</reference>
<proteinExistence type="predicted"/>
<dbReference type="EMBL" id="ODYU01010556">
    <property type="protein sequence ID" value="SOQ55752.1"/>
    <property type="molecule type" value="Genomic_DNA"/>
</dbReference>
<name>A0A2H1WS09_SPOFR</name>
<organism evidence="1">
    <name type="scientific">Spodoptera frugiperda</name>
    <name type="common">Fall armyworm</name>
    <dbReference type="NCBI Taxonomy" id="7108"/>
    <lineage>
        <taxon>Eukaryota</taxon>
        <taxon>Metazoa</taxon>
        <taxon>Ecdysozoa</taxon>
        <taxon>Arthropoda</taxon>
        <taxon>Hexapoda</taxon>
        <taxon>Insecta</taxon>
        <taxon>Pterygota</taxon>
        <taxon>Neoptera</taxon>
        <taxon>Endopterygota</taxon>
        <taxon>Lepidoptera</taxon>
        <taxon>Glossata</taxon>
        <taxon>Ditrysia</taxon>
        <taxon>Noctuoidea</taxon>
        <taxon>Noctuidae</taxon>
        <taxon>Amphipyrinae</taxon>
        <taxon>Spodoptera</taxon>
    </lineage>
</organism>